<proteinExistence type="predicted"/>
<dbReference type="InterPro" id="IPR010071">
    <property type="entry name" value="AA_adenyl_dom"/>
</dbReference>
<dbReference type="SUPFAM" id="SSF52777">
    <property type="entry name" value="CoA-dependent acyltransferases"/>
    <property type="match status" value="6"/>
</dbReference>
<dbReference type="FunFam" id="3.30.559.10:FF:000012">
    <property type="entry name" value="Non-ribosomal peptide synthetase"/>
    <property type="match status" value="2"/>
</dbReference>
<keyword evidence="3" id="KW-0597">Phosphoprotein</keyword>
<dbReference type="SMART" id="SM00823">
    <property type="entry name" value="PKS_PP"/>
    <property type="match status" value="2"/>
</dbReference>
<dbReference type="Gene3D" id="3.30.300.30">
    <property type="match status" value="2"/>
</dbReference>
<gene>
    <name evidence="5" type="ORF">SAMN05444354_13327</name>
</gene>
<dbReference type="RefSeq" id="WP_075011150.1">
    <property type="nucleotide sequence ID" value="NZ_FOAP01000033.1"/>
</dbReference>
<feature type="domain" description="Carrier" evidence="4">
    <location>
        <begin position="2049"/>
        <end position="2124"/>
    </location>
</feature>
<dbReference type="EMBL" id="FOAP01000033">
    <property type="protein sequence ID" value="SEN18984.1"/>
    <property type="molecule type" value="Genomic_DNA"/>
</dbReference>
<dbReference type="Gene3D" id="3.30.559.10">
    <property type="entry name" value="Chloramphenicol acetyltransferase-like domain"/>
    <property type="match status" value="3"/>
</dbReference>
<dbReference type="FunFam" id="3.40.50.12780:FF:000012">
    <property type="entry name" value="Non-ribosomal peptide synthetase"/>
    <property type="match status" value="2"/>
</dbReference>
<name>A0A1H8EIN3_STIAU</name>
<dbReference type="Gene3D" id="3.30.559.30">
    <property type="entry name" value="Nonribosomal peptide synthetase, condensation domain"/>
    <property type="match status" value="3"/>
</dbReference>
<comment type="cofactor">
    <cofactor evidence="1">
        <name>pantetheine 4'-phosphate</name>
        <dbReference type="ChEBI" id="CHEBI:47942"/>
    </cofactor>
</comment>
<dbReference type="PROSITE" id="PS00455">
    <property type="entry name" value="AMP_BINDING"/>
    <property type="match status" value="2"/>
</dbReference>
<dbReference type="InterPro" id="IPR009081">
    <property type="entry name" value="PP-bd_ACP"/>
</dbReference>
<evidence type="ECO:0000313" key="5">
    <source>
        <dbReference type="EMBL" id="SEN18984.1"/>
    </source>
</evidence>
<dbReference type="SUPFAM" id="SSF47336">
    <property type="entry name" value="ACP-like"/>
    <property type="match status" value="2"/>
</dbReference>
<dbReference type="InterPro" id="IPR020806">
    <property type="entry name" value="PKS_PP-bd"/>
</dbReference>
<evidence type="ECO:0000313" key="6">
    <source>
        <dbReference type="Proteomes" id="UP000182719"/>
    </source>
</evidence>
<dbReference type="Gene3D" id="3.40.50.980">
    <property type="match status" value="4"/>
</dbReference>
<dbReference type="OrthoDB" id="9757540at2"/>
<dbReference type="InterPro" id="IPR036736">
    <property type="entry name" value="ACP-like_sf"/>
</dbReference>
<dbReference type="PROSITE" id="PS50075">
    <property type="entry name" value="CARRIER"/>
    <property type="match status" value="2"/>
</dbReference>
<dbReference type="Pfam" id="PF13193">
    <property type="entry name" value="AMP-binding_C"/>
    <property type="match status" value="2"/>
</dbReference>
<keyword evidence="2" id="KW-0596">Phosphopantetheine</keyword>
<organism evidence="5 6">
    <name type="scientific">Stigmatella aurantiaca</name>
    <dbReference type="NCBI Taxonomy" id="41"/>
    <lineage>
        <taxon>Bacteria</taxon>
        <taxon>Pseudomonadati</taxon>
        <taxon>Myxococcota</taxon>
        <taxon>Myxococcia</taxon>
        <taxon>Myxococcales</taxon>
        <taxon>Cystobacterineae</taxon>
        <taxon>Archangiaceae</taxon>
        <taxon>Stigmatella</taxon>
    </lineage>
</organism>
<dbReference type="GO" id="GO:0043041">
    <property type="term" value="P:amino acid activation for nonribosomal peptide biosynthetic process"/>
    <property type="evidence" value="ECO:0007669"/>
    <property type="project" value="TreeGrafter"/>
</dbReference>
<dbReference type="NCBIfam" id="TIGR01733">
    <property type="entry name" value="AA-adenyl-dom"/>
    <property type="match status" value="2"/>
</dbReference>
<dbReference type="InterPro" id="IPR023213">
    <property type="entry name" value="CAT-like_dom_sf"/>
</dbReference>
<evidence type="ECO:0000256" key="3">
    <source>
        <dbReference type="ARBA" id="ARBA00022553"/>
    </source>
</evidence>
<dbReference type="PROSITE" id="PS00012">
    <property type="entry name" value="PHOSPHOPANTETHEINE"/>
    <property type="match status" value="1"/>
</dbReference>
<evidence type="ECO:0000256" key="2">
    <source>
        <dbReference type="ARBA" id="ARBA00022450"/>
    </source>
</evidence>
<dbReference type="Pfam" id="PF00550">
    <property type="entry name" value="PP-binding"/>
    <property type="match status" value="2"/>
</dbReference>
<dbReference type="InterPro" id="IPR001242">
    <property type="entry name" value="Condensation_dom"/>
</dbReference>
<dbReference type="InterPro" id="IPR006162">
    <property type="entry name" value="Ppantetheine_attach_site"/>
</dbReference>
<dbReference type="InterPro" id="IPR020845">
    <property type="entry name" value="AMP-binding_CS"/>
</dbReference>
<evidence type="ECO:0000256" key="1">
    <source>
        <dbReference type="ARBA" id="ARBA00001957"/>
    </source>
</evidence>
<dbReference type="Gene3D" id="2.30.38.10">
    <property type="entry name" value="Luciferase, Domain 3"/>
    <property type="match status" value="2"/>
</dbReference>
<dbReference type="PANTHER" id="PTHR45527">
    <property type="entry name" value="NONRIBOSOMAL PEPTIDE SYNTHETASE"/>
    <property type="match status" value="1"/>
</dbReference>
<dbReference type="FunFam" id="2.30.38.10:FF:000001">
    <property type="entry name" value="Non-ribosomal peptide synthetase PvdI"/>
    <property type="match status" value="2"/>
</dbReference>
<dbReference type="Pfam" id="PF00501">
    <property type="entry name" value="AMP-binding"/>
    <property type="match status" value="2"/>
</dbReference>
<dbReference type="Proteomes" id="UP000182719">
    <property type="component" value="Unassembled WGS sequence"/>
</dbReference>
<keyword evidence="6" id="KW-1185">Reference proteome</keyword>
<dbReference type="GO" id="GO:0003824">
    <property type="term" value="F:catalytic activity"/>
    <property type="evidence" value="ECO:0007669"/>
    <property type="project" value="InterPro"/>
</dbReference>
<dbReference type="InterPro" id="IPR045851">
    <property type="entry name" value="AMP-bd_C_sf"/>
</dbReference>
<dbReference type="Pfam" id="PF00668">
    <property type="entry name" value="Condensation"/>
    <property type="match status" value="3"/>
</dbReference>
<dbReference type="FunFam" id="3.40.50.980:FF:000001">
    <property type="entry name" value="Non-ribosomal peptide synthetase"/>
    <property type="match status" value="2"/>
</dbReference>
<dbReference type="GO" id="GO:0044550">
    <property type="term" value="P:secondary metabolite biosynthetic process"/>
    <property type="evidence" value="ECO:0007669"/>
    <property type="project" value="TreeGrafter"/>
</dbReference>
<dbReference type="GO" id="GO:0005829">
    <property type="term" value="C:cytosol"/>
    <property type="evidence" value="ECO:0007669"/>
    <property type="project" value="TreeGrafter"/>
</dbReference>
<protein>
    <submittedName>
        <fullName evidence="5">Amino acid adenylation domain-containing protein</fullName>
    </submittedName>
</protein>
<feature type="domain" description="Carrier" evidence="4">
    <location>
        <begin position="998"/>
        <end position="1073"/>
    </location>
</feature>
<dbReference type="PANTHER" id="PTHR45527:SF1">
    <property type="entry name" value="FATTY ACID SYNTHASE"/>
    <property type="match status" value="1"/>
</dbReference>
<dbReference type="FunFam" id="1.10.1200.10:FF:000005">
    <property type="entry name" value="Nonribosomal peptide synthetase 1"/>
    <property type="match status" value="2"/>
</dbReference>
<dbReference type="Gene3D" id="1.10.1200.10">
    <property type="entry name" value="ACP-like"/>
    <property type="match status" value="2"/>
</dbReference>
<dbReference type="SUPFAM" id="SSF56801">
    <property type="entry name" value="Acetyl-CoA synthetase-like"/>
    <property type="match status" value="2"/>
</dbReference>
<dbReference type="GO" id="GO:0031177">
    <property type="term" value="F:phosphopantetheine binding"/>
    <property type="evidence" value="ECO:0007669"/>
    <property type="project" value="InterPro"/>
</dbReference>
<dbReference type="CDD" id="cd19531">
    <property type="entry name" value="LCL_NRPS-like"/>
    <property type="match status" value="3"/>
</dbReference>
<sequence length="2574" mass="282161">MSDVRRRLENLSPEKRELLLRKLQAEAKAAESRDTIPVRDLTRAAPLSFAQQRLWFIDRLQPGLALYNLPIVLRVEGQLDVTALDRSLQLLLSRHDVLRTTFADEAMGPVQRVAPTQRLSLASVDLQALPMAEREEEARKLAYEEVRRPFDLLQGPLLRATLLKLGEQDHLLVMVLHHIVFDIWSMGVLVREVLEAYGVFSRGGQPTLPPLRTQYADWAAWQRSDAQREALEAQRSWWKERLAGLEMLELPTDRARRPGGVARSAVHSFRFPPERWAAVKALAQREGATPFMVLLSVLDVLLFRYSGQADVAVGTPVAGRNRREVEGLIGFFVNTLVMRTNLSGEPSFREVLSRVRETCVGAYEHQDVPLEHIVAALQPGRDPGQTPFYRVSFNFQNAPMSQVRVPGLTLRPLHLESGLAKLDLSLHFTEGPEGLSCLWEYSADLFEAATVERMAGGYGRLLEALVAKPDTRVGEVELLGEGERRRVLEAWSGAGTEVPRGVCGHALFEAQAEARPEAVAVEEASGRRVSYAELEAKANQLAHHLKKLGVGPERRVGVCLERTVELVVSMLAVLKAGGAYVPIDPSLPGQRVAWMVEEAGIGLVLTQQALADELPWGNQVLVCLEEGWEQTLPQPETRPEWRGGAESLAYVIFTSGSTGRPKGVMVRHGGLANTAAAVAQGHGVKPESRVLQFASQSFDASVAEVFSTLAAGACLCLAAKEALLPGGPLEETVERLGVTVVTLTPSVLRQVKAGALESVRTLISAGEACPPEVVRRWKEGRRFINAYGPTEVTVCATLTQGPVEAERVSIGEPLAGARVYVLDGGLRPVPVGVAGELYVGGAGVARGYLGRADLTAERFLPDEFSGEPGARLYRTGDVVRWQEGGRLEYVGRRDGQWKVRGMRLEVGEVEAVLAECPGVREAAVGVKEVGGDKRLVAYVAGEVEADGVREWMRGQLPEYMVPATYVILDTLPLTTSGKVDRAKLPEPEQAGRGKAYVPPRTPMEQIVADLWAGLLQVERVGATDNFFDLGGHSLIATQVASRIHALVQVDIPLQEIFDAPTVEQLARRLEEVRSKAGGARPVPPLLPASRNGSEPPLSFAQQRLWFLDRLEPGSPLYNIPAAVRLEGRLDVQVLEKCFAEIIRRHEVLRTTFSLREREPVQELHAGWPLRMQVRDLQALSASERDAEVLRLVSEEARAPFDLARGPLLRAQLLRLGAREHVLVLVLHHIVSDAWSTGILLRELGALYPAFSEGHPSPLPEVSVQYADYATWQRSWLSGETLESELEWWKVQLAGAPQVLELPIDRPRPAVQSHRGAHFVQRLPRALQEEVRQLGRREGLTSFMVLLAAFDALLFRYVGQEDIVVGTDVAGRNRREVEGLIGFFINQLVLRTRVEPGLSFRELLKRVRTTTLEAYAHQEVPFEKLVEAVNPERSLGHSPIFQVKLLLQNAPVPELRLPELTLSTVGFETGTAKLDLILSFTEGPEGLSCLWEYSADLFEAATVERMAGGYGRLLEALVAKPDTRVGEVELLGEGERHRVLEAWSGAGTKVPRGVCGHALFEAQAEARPEAVAVEEASGRRVSYAELEAKANQLAHHLKKLGVGPEMRVGVCLERTVELVVSMLAVLKAGGAYVPIDPSLPGQRVAWMVEEAGIGLVLTQQALADELPWGNQVLVCLEEGWEQTLPQPETRPEWRGGAESLAYVIFTSGSTGRPKGVMVRHGGLANTAAAVAQGHGVKPESRVLQFASQSFDASVAEVFSTLAAGACLCLAAKEALLPGGPLEETVERLGVTVVTLTPSVLRQVKAGALESVRTLISAGEACPPEVVRRWKEGRRFINAYGPTEVTVCATLTQGPVEAERVSIGEPLAGARVYVLDGGLRPVPVGVAGELYVGGAGVARGYLGRADLTAERFLPDEFSGEPGARLYRTGDVVRWQEGGRLEYVGRRDGQWKVRGMRLEVGEVEAVLAECPGVREAAVGVKEVGGDKRLVAYVAGEVEADGVREWMRGQLPEYMVPATYVILDTLPLTTSGKVDRAKLPEPEQAGRGKAYVPPRTPMEQIVADLWAGLLQVERVGATDNFFDLGGHSLIATQFMSRIGALFGRELALAAIFECPTVAALASKLSESGQTQAASLPPVLHTPPVEQLPLSFCQEVYWSPEQGGADNPLNSSPVALRLDGALDVEALRRGIEEIVRRHESLRTCFPLVDGIPVQRILPPAPLTLDAVDLGASEAGQEAELRRLLRTEMDRPFDLSRGPLVRCLLYRLSPVAHVLLVNMHHAVTDFVSFSVFASELAMLYAAFREGHPSPLPELPLQYQDFTRWQHAWLKEGALERLREYWARTLAGATEDVNLPTDFPRPRHESCRGESLERALPPELAASLRAVCRQEGVTLFMLLLAAFQVLLARQSGQQDVRVGFAHAQRLRPELDRLIGMFAGYLVIRTDLRGCGTFREVLGRVRTQYLEAFTHQGLPHTELVRLLPGLCRIGFTFSDQEARPTGVPGLDVRPLMQTRGWTLYDLKLGVSDGPAGLVATLEYKTELFRPESISALLGGWVRLLEDIIPRVELPLVDSPKSLLPDV</sequence>
<reference evidence="6" key="1">
    <citation type="submission" date="2016-10" db="EMBL/GenBank/DDBJ databases">
        <authorList>
            <person name="Varghese N."/>
            <person name="Submissions S."/>
        </authorList>
    </citation>
    <scope>NUCLEOTIDE SEQUENCE [LARGE SCALE GENOMIC DNA]</scope>
    <source>
        <strain evidence="6">DSM 17044</strain>
    </source>
</reference>
<dbReference type="InterPro" id="IPR000873">
    <property type="entry name" value="AMP-dep_synth/lig_dom"/>
</dbReference>
<dbReference type="InterPro" id="IPR025110">
    <property type="entry name" value="AMP-bd_C"/>
</dbReference>
<accession>A0A1H8EIN3</accession>
<evidence type="ECO:0000259" key="4">
    <source>
        <dbReference type="PROSITE" id="PS50075"/>
    </source>
</evidence>